<keyword evidence="2" id="KW-1185">Reference proteome</keyword>
<accession>A0A4V6AUH9</accession>
<dbReference type="Gene3D" id="3.20.20.100">
    <property type="entry name" value="NADP-dependent oxidoreductase domain"/>
    <property type="match status" value="1"/>
</dbReference>
<dbReference type="SUPFAM" id="SSF51430">
    <property type="entry name" value="NAD(P)-linked oxidoreductase"/>
    <property type="match status" value="1"/>
</dbReference>
<dbReference type="InterPro" id="IPR036812">
    <property type="entry name" value="NAD(P)_OxRdtase_dom_sf"/>
</dbReference>
<sequence>MAAAGIAISPPRRGESDCLAKVAWFTPEALRIISDGLRPLRERFGDSPAALTRVALQVCLQRAENAAVLVGFTSPEQVKANLTAVGTPLTDDELAFVRDTLSRLQQNLDAHSEVFLDEKDAGR</sequence>
<dbReference type="RefSeq" id="WP_137311190.1">
    <property type="nucleotide sequence ID" value="NZ_SZNQ01000003.1"/>
</dbReference>
<organism evidence="1 2">
    <name type="scientific">Streptomyces lasalocidi</name>
    <name type="common">Streptomyces lasaliensis</name>
    <dbReference type="NCBI Taxonomy" id="324833"/>
    <lineage>
        <taxon>Bacteria</taxon>
        <taxon>Bacillati</taxon>
        <taxon>Actinomycetota</taxon>
        <taxon>Actinomycetes</taxon>
        <taxon>Kitasatosporales</taxon>
        <taxon>Streptomycetaceae</taxon>
        <taxon>Streptomyces</taxon>
    </lineage>
</organism>
<reference evidence="1 2" key="1">
    <citation type="submission" date="2019-04" db="EMBL/GenBank/DDBJ databases">
        <title>Streptomyces lasaliensis sp. nov., an Actinomycete isolated from soil which produces the polyether antibiotic lasalocid.</title>
        <authorList>
            <person name="Erwin G."/>
            <person name="Haber C."/>
        </authorList>
    </citation>
    <scope>NUCLEOTIDE SEQUENCE [LARGE SCALE GENOMIC DNA]</scope>
    <source>
        <strain evidence="1 2">X-537</strain>
    </source>
</reference>
<evidence type="ECO:0000313" key="2">
    <source>
        <dbReference type="Proteomes" id="UP000305929"/>
    </source>
</evidence>
<gene>
    <name evidence="1" type="ORF">E4U91_35415</name>
</gene>
<dbReference type="OrthoDB" id="9773828at2"/>
<proteinExistence type="predicted"/>
<dbReference type="EMBL" id="SZNQ01000003">
    <property type="protein sequence ID" value="TKS96082.1"/>
    <property type="molecule type" value="Genomic_DNA"/>
</dbReference>
<dbReference type="AlphaFoldDB" id="A0A4V6AUH9"/>
<protein>
    <submittedName>
        <fullName evidence="1">Aldo/keto reductase</fullName>
    </submittedName>
</protein>
<comment type="caution">
    <text evidence="1">The sequence shown here is derived from an EMBL/GenBank/DDBJ whole genome shotgun (WGS) entry which is preliminary data.</text>
</comment>
<name>A0A4V6AUH9_STRLS</name>
<dbReference type="Proteomes" id="UP000305929">
    <property type="component" value="Unassembled WGS sequence"/>
</dbReference>
<evidence type="ECO:0000313" key="1">
    <source>
        <dbReference type="EMBL" id="TKS96082.1"/>
    </source>
</evidence>